<dbReference type="PROSITE" id="PS01124">
    <property type="entry name" value="HTH_ARAC_FAMILY_2"/>
    <property type="match status" value="1"/>
</dbReference>
<evidence type="ECO:0000313" key="6">
    <source>
        <dbReference type="Proteomes" id="UP001500967"/>
    </source>
</evidence>
<dbReference type="PANTHER" id="PTHR46796:SF15">
    <property type="entry name" value="BLL1074 PROTEIN"/>
    <property type="match status" value="1"/>
</dbReference>
<dbReference type="EMBL" id="BAAAGX010000032">
    <property type="protein sequence ID" value="GAA0272640.1"/>
    <property type="molecule type" value="Genomic_DNA"/>
</dbReference>
<evidence type="ECO:0000256" key="3">
    <source>
        <dbReference type="ARBA" id="ARBA00023163"/>
    </source>
</evidence>
<dbReference type="Gene3D" id="1.10.10.60">
    <property type="entry name" value="Homeodomain-like"/>
    <property type="match status" value="1"/>
</dbReference>
<dbReference type="PANTHER" id="PTHR46796">
    <property type="entry name" value="HTH-TYPE TRANSCRIPTIONAL ACTIVATOR RHAS-RELATED"/>
    <property type="match status" value="1"/>
</dbReference>
<dbReference type="SMART" id="SM00342">
    <property type="entry name" value="HTH_ARAC"/>
    <property type="match status" value="1"/>
</dbReference>
<comment type="caution">
    <text evidence="5">The sequence shown here is derived from an EMBL/GenBank/DDBJ whole genome shotgun (WGS) entry which is preliminary data.</text>
</comment>
<evidence type="ECO:0000313" key="5">
    <source>
        <dbReference type="EMBL" id="GAA0272640.1"/>
    </source>
</evidence>
<feature type="domain" description="HTH araC/xylS-type" evidence="4">
    <location>
        <begin position="119"/>
        <end position="216"/>
    </location>
</feature>
<sequence length="220" mass="23830">MPGLEHVVRCGWSQEISGTDHVQRVLPDNCADVLVRADGRAVLVGPSTKVELPRLVAGTRIVGLRIEPYAVRTIFGLDADELTDRTFGLDTLLGDRAARRLAEEVWDGVPRSWRDLRPEKATVGIVEALTSPGAPSVDTIAERAGYSPRHLRRLVRAETGLGPKTLQRVARLHQFLNRADAGLGPAAAAAGYADQSHATREIRALTGLTPRRLLAERAGT</sequence>
<evidence type="ECO:0000256" key="2">
    <source>
        <dbReference type="ARBA" id="ARBA00023125"/>
    </source>
</evidence>
<keyword evidence="3" id="KW-0804">Transcription</keyword>
<dbReference type="Pfam" id="PF20240">
    <property type="entry name" value="DUF6597"/>
    <property type="match status" value="1"/>
</dbReference>
<protein>
    <submittedName>
        <fullName evidence="5">Helix-turn-helix transcriptional regulator</fullName>
    </submittedName>
</protein>
<dbReference type="InterPro" id="IPR050204">
    <property type="entry name" value="AraC_XylS_family_regulators"/>
</dbReference>
<evidence type="ECO:0000256" key="1">
    <source>
        <dbReference type="ARBA" id="ARBA00023015"/>
    </source>
</evidence>
<gene>
    <name evidence="5" type="ORF">GCM10009539_70070</name>
</gene>
<name>A0ABP3EPH3_9ACTN</name>
<keyword evidence="6" id="KW-1185">Reference proteome</keyword>
<dbReference type="InterPro" id="IPR018060">
    <property type="entry name" value="HTH_AraC"/>
</dbReference>
<keyword evidence="1" id="KW-0805">Transcription regulation</keyword>
<dbReference type="InterPro" id="IPR046532">
    <property type="entry name" value="DUF6597"/>
</dbReference>
<accession>A0ABP3EPH3</accession>
<dbReference type="Pfam" id="PF12833">
    <property type="entry name" value="HTH_18"/>
    <property type="match status" value="1"/>
</dbReference>
<proteinExistence type="predicted"/>
<dbReference type="RefSeq" id="WP_344653241.1">
    <property type="nucleotide sequence ID" value="NZ_BAAAGX010000032.1"/>
</dbReference>
<keyword evidence="2" id="KW-0238">DNA-binding</keyword>
<evidence type="ECO:0000259" key="4">
    <source>
        <dbReference type="PROSITE" id="PS01124"/>
    </source>
</evidence>
<organism evidence="5 6">
    <name type="scientific">Cryptosporangium japonicum</name>
    <dbReference type="NCBI Taxonomy" id="80872"/>
    <lineage>
        <taxon>Bacteria</taxon>
        <taxon>Bacillati</taxon>
        <taxon>Actinomycetota</taxon>
        <taxon>Actinomycetes</taxon>
        <taxon>Cryptosporangiales</taxon>
        <taxon>Cryptosporangiaceae</taxon>
        <taxon>Cryptosporangium</taxon>
    </lineage>
</organism>
<reference evidence="6" key="1">
    <citation type="journal article" date="2019" name="Int. J. Syst. Evol. Microbiol.">
        <title>The Global Catalogue of Microorganisms (GCM) 10K type strain sequencing project: providing services to taxonomists for standard genome sequencing and annotation.</title>
        <authorList>
            <consortium name="The Broad Institute Genomics Platform"/>
            <consortium name="The Broad Institute Genome Sequencing Center for Infectious Disease"/>
            <person name="Wu L."/>
            <person name="Ma J."/>
        </authorList>
    </citation>
    <scope>NUCLEOTIDE SEQUENCE [LARGE SCALE GENOMIC DNA]</scope>
    <source>
        <strain evidence="6">JCM 10425</strain>
    </source>
</reference>
<dbReference type="Proteomes" id="UP001500967">
    <property type="component" value="Unassembled WGS sequence"/>
</dbReference>